<sequence length="362" mass="41592">MNNNNNSVSPGGGVGMRPPPPPGGGGMGSSAITPLQRNVIFYGYLILFVFGFFGHIVSFTIFHRETLRKVSTSTLFIYMTISDFIYLLACFYTFIFIGFNISVTNKNMMNQLCRAYSFLQYFCMCCTAWLLLTITIDRWLRVRFPFRVRELCTRKRVTIGACVIVIVSAALNSHLASPFIEVVPGATVCSSSRTSNPSYEYFYMTIWPILITILQIVLPTILLSAFSISLFVELRRQQQQKSQMKRGRRVFLDRQILLIMISSIFLFFITQIPLSLFYILMTYTLRSKLTIEQLIQFNNFTVLVASINYAASFYIHCLSSRLFRQEFYHVINILRSRRVGVVTHILGTDATQTQLVRLREIK</sequence>
<accession>A0A815XWB7</accession>
<dbReference type="GO" id="GO:0016020">
    <property type="term" value="C:membrane"/>
    <property type="evidence" value="ECO:0007669"/>
    <property type="project" value="UniProtKB-SubCell"/>
</dbReference>
<evidence type="ECO:0000313" key="9">
    <source>
        <dbReference type="EMBL" id="CAF0920626.1"/>
    </source>
</evidence>
<keyword evidence="5" id="KW-0297">G-protein coupled receptor</keyword>
<dbReference type="InterPro" id="IPR017452">
    <property type="entry name" value="GPCR_Rhodpsn_7TM"/>
</dbReference>
<dbReference type="PANTHER" id="PTHR46641:SF2">
    <property type="entry name" value="FMRFAMIDE RECEPTOR"/>
    <property type="match status" value="1"/>
</dbReference>
<keyword evidence="5" id="KW-0807">Transducer</keyword>
<organism evidence="10 11">
    <name type="scientific">Adineta ricciae</name>
    <name type="common">Rotifer</name>
    <dbReference type="NCBI Taxonomy" id="249248"/>
    <lineage>
        <taxon>Eukaryota</taxon>
        <taxon>Metazoa</taxon>
        <taxon>Spiralia</taxon>
        <taxon>Gnathifera</taxon>
        <taxon>Rotifera</taxon>
        <taxon>Eurotatoria</taxon>
        <taxon>Bdelloidea</taxon>
        <taxon>Adinetida</taxon>
        <taxon>Adinetidae</taxon>
        <taxon>Adineta</taxon>
    </lineage>
</organism>
<dbReference type="PROSITE" id="PS50262">
    <property type="entry name" value="G_PROTEIN_RECEP_F1_2"/>
    <property type="match status" value="1"/>
</dbReference>
<dbReference type="SMART" id="SM01381">
    <property type="entry name" value="7TM_GPCR_Srsx"/>
    <property type="match status" value="1"/>
</dbReference>
<dbReference type="Pfam" id="PF00001">
    <property type="entry name" value="7tm_1"/>
    <property type="match status" value="1"/>
</dbReference>
<keyword evidence="4 7" id="KW-0472">Membrane</keyword>
<evidence type="ECO:0000256" key="7">
    <source>
        <dbReference type="SAM" id="Phobius"/>
    </source>
</evidence>
<feature type="transmembrane region" description="Helical" evidence="7">
    <location>
        <begin position="201"/>
        <end position="234"/>
    </location>
</feature>
<evidence type="ECO:0000256" key="2">
    <source>
        <dbReference type="ARBA" id="ARBA00022692"/>
    </source>
</evidence>
<keyword evidence="2 5" id="KW-0812">Transmembrane</keyword>
<keyword evidence="11" id="KW-1185">Reference proteome</keyword>
<feature type="domain" description="G-protein coupled receptors family 1 profile" evidence="8">
    <location>
        <begin position="54"/>
        <end position="316"/>
    </location>
</feature>
<dbReference type="PROSITE" id="PS00237">
    <property type="entry name" value="G_PROTEIN_RECEP_F1_1"/>
    <property type="match status" value="1"/>
</dbReference>
<protein>
    <recommendedName>
        <fullName evidence="8">G-protein coupled receptors family 1 profile domain-containing protein</fullName>
    </recommendedName>
</protein>
<proteinExistence type="inferred from homology"/>
<feature type="transmembrane region" description="Helical" evidence="7">
    <location>
        <begin position="39"/>
        <end position="63"/>
    </location>
</feature>
<feature type="transmembrane region" description="Helical" evidence="7">
    <location>
        <begin position="255"/>
        <end position="280"/>
    </location>
</feature>
<dbReference type="InterPro" id="IPR052954">
    <property type="entry name" value="GPCR-Ligand_Int"/>
</dbReference>
<dbReference type="PANTHER" id="PTHR46641">
    <property type="entry name" value="FMRFAMIDE RECEPTOR-RELATED"/>
    <property type="match status" value="1"/>
</dbReference>
<feature type="transmembrane region" description="Helical" evidence="7">
    <location>
        <begin position="157"/>
        <end position="175"/>
    </location>
</feature>
<evidence type="ECO:0000313" key="10">
    <source>
        <dbReference type="EMBL" id="CAF1562534.1"/>
    </source>
</evidence>
<comment type="subcellular location">
    <subcellularLocation>
        <location evidence="1">Membrane</location>
    </subcellularLocation>
</comment>
<dbReference type="Proteomes" id="UP000663852">
    <property type="component" value="Unassembled WGS sequence"/>
</dbReference>
<comment type="caution">
    <text evidence="10">The sequence shown here is derived from an EMBL/GenBank/DDBJ whole genome shotgun (WGS) entry which is preliminary data.</text>
</comment>
<evidence type="ECO:0000259" key="8">
    <source>
        <dbReference type="PROSITE" id="PS50262"/>
    </source>
</evidence>
<evidence type="ECO:0000313" key="11">
    <source>
        <dbReference type="Proteomes" id="UP000663828"/>
    </source>
</evidence>
<name>A0A815XWB7_ADIRI</name>
<reference evidence="10" key="1">
    <citation type="submission" date="2021-02" db="EMBL/GenBank/DDBJ databases">
        <authorList>
            <person name="Nowell W R."/>
        </authorList>
    </citation>
    <scope>NUCLEOTIDE SEQUENCE</scope>
</reference>
<gene>
    <name evidence="9" type="ORF">EDS130_LOCUS10746</name>
    <name evidence="10" type="ORF">XAT740_LOCUS43747</name>
</gene>
<keyword evidence="3 7" id="KW-1133">Transmembrane helix</keyword>
<dbReference type="EMBL" id="CAJNOJ010000038">
    <property type="protein sequence ID" value="CAF0920626.1"/>
    <property type="molecule type" value="Genomic_DNA"/>
</dbReference>
<dbReference type="GO" id="GO:0004930">
    <property type="term" value="F:G protein-coupled receptor activity"/>
    <property type="evidence" value="ECO:0007669"/>
    <property type="project" value="UniProtKB-KW"/>
</dbReference>
<evidence type="ECO:0000256" key="3">
    <source>
        <dbReference type="ARBA" id="ARBA00022989"/>
    </source>
</evidence>
<feature type="transmembrane region" description="Helical" evidence="7">
    <location>
        <begin position="75"/>
        <end position="98"/>
    </location>
</feature>
<dbReference type="InterPro" id="IPR000276">
    <property type="entry name" value="GPCR_Rhodpsn"/>
</dbReference>
<evidence type="ECO:0000256" key="1">
    <source>
        <dbReference type="ARBA" id="ARBA00004370"/>
    </source>
</evidence>
<dbReference type="SUPFAM" id="SSF81321">
    <property type="entry name" value="Family A G protein-coupled receptor-like"/>
    <property type="match status" value="1"/>
</dbReference>
<keyword evidence="5" id="KW-0675">Receptor</keyword>
<feature type="transmembrane region" description="Helical" evidence="7">
    <location>
        <begin position="118"/>
        <end position="136"/>
    </location>
</feature>
<evidence type="ECO:0000256" key="5">
    <source>
        <dbReference type="RuleBase" id="RU000688"/>
    </source>
</evidence>
<evidence type="ECO:0000256" key="4">
    <source>
        <dbReference type="ARBA" id="ARBA00023136"/>
    </source>
</evidence>
<dbReference type="EMBL" id="CAJNOR010005440">
    <property type="protein sequence ID" value="CAF1562534.1"/>
    <property type="molecule type" value="Genomic_DNA"/>
</dbReference>
<dbReference type="PRINTS" id="PR00237">
    <property type="entry name" value="GPCRRHODOPSN"/>
</dbReference>
<comment type="similarity">
    <text evidence="5">Belongs to the G-protein coupled receptor 1 family.</text>
</comment>
<evidence type="ECO:0000256" key="6">
    <source>
        <dbReference type="SAM" id="MobiDB-lite"/>
    </source>
</evidence>
<dbReference type="OrthoDB" id="9990906at2759"/>
<feature type="region of interest" description="Disordered" evidence="6">
    <location>
        <begin position="1"/>
        <end position="27"/>
    </location>
</feature>
<dbReference type="AlphaFoldDB" id="A0A815XWB7"/>
<dbReference type="Gene3D" id="1.20.1070.10">
    <property type="entry name" value="Rhodopsin 7-helix transmembrane proteins"/>
    <property type="match status" value="1"/>
</dbReference>
<dbReference type="Proteomes" id="UP000663828">
    <property type="component" value="Unassembled WGS sequence"/>
</dbReference>
<feature type="transmembrane region" description="Helical" evidence="7">
    <location>
        <begin position="300"/>
        <end position="318"/>
    </location>
</feature>